<evidence type="ECO:0000313" key="3">
    <source>
        <dbReference type="Proteomes" id="UP001289374"/>
    </source>
</evidence>
<reference evidence="2" key="2">
    <citation type="journal article" date="2024" name="Plant">
        <title>Genomic evolution and insights into agronomic trait innovations of Sesamum species.</title>
        <authorList>
            <person name="Miao H."/>
            <person name="Wang L."/>
            <person name="Qu L."/>
            <person name="Liu H."/>
            <person name="Sun Y."/>
            <person name="Le M."/>
            <person name="Wang Q."/>
            <person name="Wei S."/>
            <person name="Zheng Y."/>
            <person name="Lin W."/>
            <person name="Duan Y."/>
            <person name="Cao H."/>
            <person name="Xiong S."/>
            <person name="Wang X."/>
            <person name="Wei L."/>
            <person name="Li C."/>
            <person name="Ma Q."/>
            <person name="Ju M."/>
            <person name="Zhao R."/>
            <person name="Li G."/>
            <person name="Mu C."/>
            <person name="Tian Q."/>
            <person name="Mei H."/>
            <person name="Zhang T."/>
            <person name="Gao T."/>
            <person name="Zhang H."/>
        </authorList>
    </citation>
    <scope>NUCLEOTIDE SEQUENCE</scope>
    <source>
        <strain evidence="2">K16</strain>
    </source>
</reference>
<protein>
    <submittedName>
        <fullName evidence="2">Copia protein</fullName>
    </submittedName>
</protein>
<dbReference type="InterPro" id="IPR013103">
    <property type="entry name" value="RVT_2"/>
</dbReference>
<name>A0AAE1VWM4_9LAMI</name>
<dbReference type="AlphaFoldDB" id="A0AAE1VWM4"/>
<proteinExistence type="predicted"/>
<keyword evidence="3" id="KW-1185">Reference proteome</keyword>
<accession>A0AAE1VWM4</accession>
<dbReference type="Proteomes" id="UP001289374">
    <property type="component" value="Unassembled WGS sequence"/>
</dbReference>
<gene>
    <name evidence="2" type="ORF">Sango_2867200</name>
</gene>
<comment type="caution">
    <text evidence="2">The sequence shown here is derived from an EMBL/GenBank/DDBJ whole genome shotgun (WGS) entry which is preliminary data.</text>
</comment>
<evidence type="ECO:0000259" key="1">
    <source>
        <dbReference type="Pfam" id="PF07727"/>
    </source>
</evidence>
<evidence type="ECO:0000313" key="2">
    <source>
        <dbReference type="EMBL" id="KAK4382477.1"/>
    </source>
</evidence>
<reference evidence="2" key="1">
    <citation type="submission" date="2020-06" db="EMBL/GenBank/DDBJ databases">
        <authorList>
            <person name="Li T."/>
            <person name="Hu X."/>
            <person name="Zhang T."/>
            <person name="Song X."/>
            <person name="Zhang H."/>
            <person name="Dai N."/>
            <person name="Sheng W."/>
            <person name="Hou X."/>
            <person name="Wei L."/>
        </authorList>
    </citation>
    <scope>NUCLEOTIDE SEQUENCE</scope>
    <source>
        <strain evidence="2">K16</strain>
        <tissue evidence="2">Leaf</tissue>
    </source>
</reference>
<organism evidence="2 3">
    <name type="scientific">Sesamum angolense</name>
    <dbReference type="NCBI Taxonomy" id="2727404"/>
    <lineage>
        <taxon>Eukaryota</taxon>
        <taxon>Viridiplantae</taxon>
        <taxon>Streptophyta</taxon>
        <taxon>Embryophyta</taxon>
        <taxon>Tracheophyta</taxon>
        <taxon>Spermatophyta</taxon>
        <taxon>Magnoliopsida</taxon>
        <taxon>eudicotyledons</taxon>
        <taxon>Gunneridae</taxon>
        <taxon>Pentapetalae</taxon>
        <taxon>asterids</taxon>
        <taxon>lamiids</taxon>
        <taxon>Lamiales</taxon>
        <taxon>Pedaliaceae</taxon>
        <taxon>Sesamum</taxon>
    </lineage>
</organism>
<sequence>MSDINSDKWLEALRSVMDSKGSNLVWTLVDLPKSVKPVGCKWVYKCKLGTDEDVSAFKARLVAKGYTQWPRVNLEKTYSPVAMVKPILILLAIAACYDCEIWQMDVKMEFLNCFIEEEIFMDQQEGSTSIREERKLCLLQRSIYSLK</sequence>
<dbReference type="EMBL" id="JACGWL010000688">
    <property type="protein sequence ID" value="KAK4382477.1"/>
    <property type="molecule type" value="Genomic_DNA"/>
</dbReference>
<dbReference type="Pfam" id="PF07727">
    <property type="entry name" value="RVT_2"/>
    <property type="match status" value="1"/>
</dbReference>
<feature type="domain" description="Reverse transcriptase Ty1/copia-type" evidence="1">
    <location>
        <begin position="24"/>
        <end position="147"/>
    </location>
</feature>